<accession>A0AAJ5RKU2</accession>
<dbReference type="RefSeq" id="WP_274793322.1">
    <property type="nucleotide sequence ID" value="NZ_CP113527.1"/>
</dbReference>
<dbReference type="InterPro" id="IPR014962">
    <property type="entry name" value="YolD"/>
</dbReference>
<gene>
    <name evidence="1" type="ORF">OU989_12255</name>
</gene>
<dbReference type="Pfam" id="PF08863">
    <property type="entry name" value="YolD"/>
    <property type="match status" value="1"/>
</dbReference>
<evidence type="ECO:0000313" key="1">
    <source>
        <dbReference type="EMBL" id="WDV05088.1"/>
    </source>
</evidence>
<reference evidence="1" key="1">
    <citation type="submission" date="2022-11" db="EMBL/GenBank/DDBJ databases">
        <title>Lysinibacillus irui.</title>
        <authorList>
            <person name="Akintayo S.O."/>
        </authorList>
    </citation>
    <scope>NUCLEOTIDE SEQUENCE</scope>
    <source>
        <strain evidence="1">IRB4-01</strain>
    </source>
</reference>
<dbReference type="KEGG" id="liu:OU989_12255"/>
<dbReference type="EMBL" id="CP113527">
    <property type="protein sequence ID" value="WDV05088.1"/>
    <property type="molecule type" value="Genomic_DNA"/>
</dbReference>
<organism evidence="1 2">
    <name type="scientific">Lysinibacillus irui</name>
    <dbReference type="NCBI Taxonomy" id="2998077"/>
    <lineage>
        <taxon>Bacteria</taxon>
        <taxon>Bacillati</taxon>
        <taxon>Bacillota</taxon>
        <taxon>Bacilli</taxon>
        <taxon>Bacillales</taxon>
        <taxon>Bacillaceae</taxon>
        <taxon>Lysinibacillus</taxon>
    </lineage>
</organism>
<dbReference type="Proteomes" id="UP001219585">
    <property type="component" value="Chromosome"/>
</dbReference>
<evidence type="ECO:0000313" key="2">
    <source>
        <dbReference type="Proteomes" id="UP001219585"/>
    </source>
</evidence>
<dbReference type="AlphaFoldDB" id="A0AAJ5RKU2"/>
<sequence length="110" mass="12917">MIKDRGTIKWAAMMMPEHLDFLKEYKQDVTDKPRELAEWELEELQQTMDHAYRQQLDVKLDVWTAGKTTQWTGIIKAITTTELILETLLKTKTIPIQSIKSAQLEADYYD</sequence>
<proteinExistence type="predicted"/>
<protein>
    <submittedName>
        <fullName evidence="1">YolD-like family protein</fullName>
    </submittedName>
</protein>
<name>A0AAJ5RKU2_9BACI</name>